<dbReference type="InterPro" id="IPR023997">
    <property type="entry name" value="TonB-dep_OMP_SusC/RagA_CS"/>
</dbReference>
<dbReference type="GO" id="GO:0009279">
    <property type="term" value="C:cell outer membrane"/>
    <property type="evidence" value="ECO:0007669"/>
    <property type="project" value="UniProtKB-SubCell"/>
</dbReference>
<sequence length="979" mass="107117">MQLNIHVTADERNSRPRKLGQTRQTVNGLVTDKNNDPLPGVSVSLKGTSIGTITNAEGNFTLDVPAGQENGTLVFSYIGFITREEALSGRTNISVQLFEDVKLLEEVVVVGYGTQEKKDITGAVSLISEEAFESRPNTQVANLIQGKAAGVQVISSSGKPSAGLNIRIRGTNSINAGSDPLYVVDGVPTTDTRSLNPADIESISVLKDAASAAIYGAQGANGVVIITTKRGKEGKPRFEFSTYRGFSSVWNTLRVLNSEQYRDLMTELGYNTDWSRYTHNTDWQKEVFQNGTSQNYQLSLSGANENTSYYLSGGWVQQEGAVRSSEMDRYSFKVNLEQKVNNWLTLGTNVGFTRYADVDVSDNSAINQGGVILGVLSTPPVIGIYNENGTFTSNPFQNWENPIAGTDGAERGYKNQRLLGNIYGEVELLPGLKYRSNFGIDYSSAMSDYFLDPFRTSYGVAMKGIGRNQTWLTNYYIWDNTLTYNKEVGNHSFSVLGGTVAQKFRWENNSLERRGFASAQITTPNAGAELISATADKSESTNASFLGRVTYDYADKYLLTANFRADGSSNFGPGKRWGYFPSLSVGWRLSEEAFLTNVDFISDLKLRAGWGVVGNDKIGIYAYLGTVGSGANYPIGGVPVPGTYPASIENRGLKWEESEQSNIGIDFAVLNSRITFTADAYLKNTRDLLLYAPLPRSTGYDNAIQNVGKLQNKGLEFQVSTRNFVDAFTWDTDLNISFNRNKVVDIVGQEQFFGNVAGRGEVSLVREGLPLGTFYGYVAGGVDPETGMMYYVDKNGESTFTPGADDRTIIGNANPDFLYGITNSFSYKGFDLNIFLQGAQGNDVFNATRIETEGMLDPKNQTIGVLDRWRQPGDVTDMPKAVSGSIANSLASTRFVEDGSYLRVKALTVGYDVPSTLLTKLHISNLRLYVTGENLLTFTDYSGFDPEVNAFGGSNTALGVDFGTYPQTRNLIFGLNVSF</sequence>
<dbReference type="SUPFAM" id="SSF56935">
    <property type="entry name" value="Porins"/>
    <property type="match status" value="1"/>
</dbReference>
<evidence type="ECO:0000256" key="2">
    <source>
        <dbReference type="ARBA" id="ARBA00022448"/>
    </source>
</evidence>
<dbReference type="Proteomes" id="UP000186551">
    <property type="component" value="Unassembled WGS sequence"/>
</dbReference>
<keyword evidence="6 7" id="KW-0998">Cell outer membrane</keyword>
<comment type="subcellular location">
    <subcellularLocation>
        <location evidence="1 7">Cell outer membrane</location>
        <topology evidence="1 7">Multi-pass membrane protein</topology>
    </subcellularLocation>
</comment>
<dbReference type="InterPro" id="IPR037066">
    <property type="entry name" value="Plug_dom_sf"/>
</dbReference>
<feature type="domain" description="TonB-dependent receptor plug" evidence="9">
    <location>
        <begin position="117"/>
        <end position="223"/>
    </location>
</feature>
<dbReference type="FunFam" id="2.170.130.10:FF:000008">
    <property type="entry name" value="SusC/RagA family TonB-linked outer membrane protein"/>
    <property type="match status" value="1"/>
</dbReference>
<dbReference type="Gene3D" id="2.40.170.20">
    <property type="entry name" value="TonB-dependent receptor, beta-barrel domain"/>
    <property type="match status" value="1"/>
</dbReference>
<accession>A0A1Q5P9E7</accession>
<evidence type="ECO:0000256" key="6">
    <source>
        <dbReference type="ARBA" id="ARBA00023237"/>
    </source>
</evidence>
<gene>
    <name evidence="10" type="ORF">A3841_06415</name>
</gene>
<keyword evidence="4 7" id="KW-0812">Transmembrane</keyword>
<dbReference type="NCBIfam" id="TIGR04057">
    <property type="entry name" value="SusC_RagA_signa"/>
    <property type="match status" value="1"/>
</dbReference>
<keyword evidence="5 7" id="KW-0472">Membrane</keyword>
<dbReference type="PROSITE" id="PS52016">
    <property type="entry name" value="TONB_DEPENDENT_REC_3"/>
    <property type="match status" value="1"/>
</dbReference>
<dbReference type="Pfam" id="PF07715">
    <property type="entry name" value="Plug"/>
    <property type="match status" value="1"/>
</dbReference>
<evidence type="ECO:0000256" key="5">
    <source>
        <dbReference type="ARBA" id="ARBA00023136"/>
    </source>
</evidence>
<dbReference type="STRING" id="1797110.A3841_06415"/>
<dbReference type="Gene3D" id="2.170.130.10">
    <property type="entry name" value="TonB-dependent receptor, plug domain"/>
    <property type="match status" value="1"/>
</dbReference>
<protein>
    <submittedName>
        <fullName evidence="10">SusC/RagA family TonB-linked outer membrane protein</fullName>
    </submittedName>
</protein>
<dbReference type="EMBL" id="LVWA01000012">
    <property type="protein sequence ID" value="OKL38833.1"/>
    <property type="molecule type" value="Genomic_DNA"/>
</dbReference>
<dbReference type="SUPFAM" id="SSF49464">
    <property type="entry name" value="Carboxypeptidase regulatory domain-like"/>
    <property type="match status" value="1"/>
</dbReference>
<dbReference type="InterPro" id="IPR008969">
    <property type="entry name" value="CarboxyPept-like_regulatory"/>
</dbReference>
<proteinExistence type="inferred from homology"/>
<evidence type="ECO:0000256" key="8">
    <source>
        <dbReference type="SAM" id="MobiDB-lite"/>
    </source>
</evidence>
<keyword evidence="3 7" id="KW-1134">Transmembrane beta strand</keyword>
<dbReference type="InterPro" id="IPR023996">
    <property type="entry name" value="TonB-dep_OMP_SusC/RagA"/>
</dbReference>
<keyword evidence="2 7" id="KW-0813">Transport</keyword>
<dbReference type="AlphaFoldDB" id="A0A1Q5P9E7"/>
<evidence type="ECO:0000256" key="4">
    <source>
        <dbReference type="ARBA" id="ARBA00022692"/>
    </source>
</evidence>
<dbReference type="NCBIfam" id="TIGR04056">
    <property type="entry name" value="OMP_RagA_SusC"/>
    <property type="match status" value="1"/>
</dbReference>
<dbReference type="InterPro" id="IPR012910">
    <property type="entry name" value="Plug_dom"/>
</dbReference>
<organism evidence="10 11">
    <name type="scientific">Pontibacter flavimaris</name>
    <dbReference type="NCBI Taxonomy" id="1797110"/>
    <lineage>
        <taxon>Bacteria</taxon>
        <taxon>Pseudomonadati</taxon>
        <taxon>Bacteroidota</taxon>
        <taxon>Cytophagia</taxon>
        <taxon>Cytophagales</taxon>
        <taxon>Hymenobacteraceae</taxon>
        <taxon>Pontibacter</taxon>
    </lineage>
</organism>
<name>A0A1Q5P9E7_9BACT</name>
<comment type="caution">
    <text evidence="10">The sequence shown here is derived from an EMBL/GenBank/DDBJ whole genome shotgun (WGS) entry which is preliminary data.</text>
</comment>
<keyword evidence="11" id="KW-1185">Reference proteome</keyword>
<evidence type="ECO:0000256" key="7">
    <source>
        <dbReference type="PROSITE-ProRule" id="PRU01360"/>
    </source>
</evidence>
<evidence type="ECO:0000313" key="10">
    <source>
        <dbReference type="EMBL" id="OKL38833.1"/>
    </source>
</evidence>
<evidence type="ECO:0000259" key="9">
    <source>
        <dbReference type="Pfam" id="PF07715"/>
    </source>
</evidence>
<dbReference type="InterPro" id="IPR039426">
    <property type="entry name" value="TonB-dep_rcpt-like"/>
</dbReference>
<comment type="similarity">
    <text evidence="7">Belongs to the TonB-dependent receptor family.</text>
</comment>
<dbReference type="Pfam" id="PF13715">
    <property type="entry name" value="CarbopepD_reg_2"/>
    <property type="match status" value="1"/>
</dbReference>
<feature type="region of interest" description="Disordered" evidence="8">
    <location>
        <begin position="1"/>
        <end position="34"/>
    </location>
</feature>
<evidence type="ECO:0000256" key="3">
    <source>
        <dbReference type="ARBA" id="ARBA00022452"/>
    </source>
</evidence>
<dbReference type="InterPro" id="IPR036942">
    <property type="entry name" value="Beta-barrel_TonB_sf"/>
</dbReference>
<evidence type="ECO:0000313" key="11">
    <source>
        <dbReference type="Proteomes" id="UP000186551"/>
    </source>
</evidence>
<reference evidence="10 11" key="1">
    <citation type="submission" date="2016-03" db="EMBL/GenBank/DDBJ databases">
        <title>Genome sequence of Pontibacter sp. nov., of the family cytophagaceae, isolated from marine sediment of the Yellow Sea, China.</title>
        <authorList>
            <person name="Zhang G."/>
            <person name="Zhang R."/>
        </authorList>
    </citation>
    <scope>NUCLEOTIDE SEQUENCE [LARGE SCALE GENOMIC DNA]</scope>
    <source>
        <strain evidence="10 11">S10-8</strain>
    </source>
</reference>
<dbReference type="Gene3D" id="2.60.40.1120">
    <property type="entry name" value="Carboxypeptidase-like, regulatory domain"/>
    <property type="match status" value="1"/>
</dbReference>
<evidence type="ECO:0000256" key="1">
    <source>
        <dbReference type="ARBA" id="ARBA00004571"/>
    </source>
</evidence>